<dbReference type="SMART" id="SM00612">
    <property type="entry name" value="Kelch"/>
    <property type="match status" value="3"/>
</dbReference>
<organism evidence="18 19">
    <name type="scientific">Macrostomum lignano</name>
    <dbReference type="NCBI Taxonomy" id="282301"/>
    <lineage>
        <taxon>Eukaryota</taxon>
        <taxon>Metazoa</taxon>
        <taxon>Spiralia</taxon>
        <taxon>Lophotrochozoa</taxon>
        <taxon>Platyhelminthes</taxon>
        <taxon>Rhabditophora</taxon>
        <taxon>Macrostomorpha</taxon>
        <taxon>Macrostomida</taxon>
        <taxon>Macrostomidae</taxon>
        <taxon>Macrostomum</taxon>
    </lineage>
</organism>
<keyword evidence="7 14" id="KW-0479">Metal-binding</keyword>
<comment type="similarity">
    <text evidence="3">Belongs to the DNA/RNA non-specific endonuclease family.</text>
</comment>
<reference evidence="19" key="1">
    <citation type="submission" date="2016-11" db="UniProtKB">
        <authorList>
            <consortium name="WormBaseParasite"/>
        </authorList>
    </citation>
    <scope>IDENTIFICATION</scope>
</reference>
<evidence type="ECO:0000256" key="1">
    <source>
        <dbReference type="ARBA" id="ARBA00001946"/>
    </source>
</evidence>
<dbReference type="GO" id="GO:0046872">
    <property type="term" value="F:metal ion binding"/>
    <property type="evidence" value="ECO:0007669"/>
    <property type="project" value="UniProtKB-KW"/>
</dbReference>
<dbReference type="Pfam" id="PF01344">
    <property type="entry name" value="Kelch_1"/>
    <property type="match status" value="3"/>
</dbReference>
<evidence type="ECO:0000256" key="3">
    <source>
        <dbReference type="ARBA" id="ARBA00010052"/>
    </source>
</evidence>
<dbReference type="CDD" id="cd00091">
    <property type="entry name" value="NUC"/>
    <property type="match status" value="1"/>
</dbReference>
<keyword evidence="6" id="KW-0540">Nuclease</keyword>
<comment type="subcellular location">
    <subcellularLocation>
        <location evidence="2">Membrane</location>
    </subcellularLocation>
</comment>
<dbReference type="PRINTS" id="PR00237">
    <property type="entry name" value="GPCRRHODOPSN"/>
</dbReference>
<feature type="domain" description="G-protein coupled receptors family 1 profile" evidence="17">
    <location>
        <begin position="614"/>
        <end position="807"/>
    </location>
</feature>
<evidence type="ECO:0000256" key="2">
    <source>
        <dbReference type="ARBA" id="ARBA00004370"/>
    </source>
</evidence>
<evidence type="ECO:0000256" key="9">
    <source>
        <dbReference type="ARBA" id="ARBA00022801"/>
    </source>
</evidence>
<dbReference type="InterPro" id="IPR006652">
    <property type="entry name" value="Kelch_1"/>
</dbReference>
<dbReference type="PROSITE" id="PS01070">
    <property type="entry name" value="NUCLEASE_NON_SPEC"/>
    <property type="match status" value="1"/>
</dbReference>
<evidence type="ECO:0000256" key="4">
    <source>
        <dbReference type="ARBA" id="ARBA00022441"/>
    </source>
</evidence>
<evidence type="ECO:0000256" key="5">
    <source>
        <dbReference type="ARBA" id="ARBA00022692"/>
    </source>
</evidence>
<dbReference type="Proteomes" id="UP000095280">
    <property type="component" value="Unplaced"/>
</dbReference>
<keyword evidence="9" id="KW-0378">Hydrolase</keyword>
<keyword evidence="15" id="KW-0297">G-protein coupled receptor</keyword>
<keyword evidence="15" id="KW-0675">Receptor</keyword>
<accession>A0A1I8IPZ8</accession>
<evidence type="ECO:0000256" key="7">
    <source>
        <dbReference type="ARBA" id="ARBA00022723"/>
    </source>
</evidence>
<dbReference type="Pfam" id="PF00001">
    <property type="entry name" value="7tm_1"/>
    <property type="match status" value="1"/>
</dbReference>
<keyword evidence="18" id="KW-1185">Reference proteome</keyword>
<feature type="active site" description="Proton acceptor" evidence="13">
    <location>
        <position position="400"/>
    </location>
</feature>
<dbReference type="WBParaSite" id="maker-uti_cns_0014861-snap-gene-0.2-mRNA-1">
    <property type="protein sequence ID" value="maker-uti_cns_0014861-snap-gene-0.2-mRNA-1"/>
    <property type="gene ID" value="maker-uti_cns_0014861-snap-gene-0.2"/>
</dbReference>
<keyword evidence="10" id="KW-0460">Magnesium</keyword>
<feature type="transmembrane region" description="Helical" evidence="16">
    <location>
        <begin position="634"/>
        <end position="655"/>
    </location>
</feature>
<dbReference type="InterPro" id="IPR017452">
    <property type="entry name" value="GPCR_Rhodpsn_7TM"/>
</dbReference>
<evidence type="ECO:0000313" key="19">
    <source>
        <dbReference type="WBParaSite" id="maker-uti_cns_0014861-snap-gene-0.2-mRNA-1"/>
    </source>
</evidence>
<dbReference type="SUPFAM" id="SSF117281">
    <property type="entry name" value="Kelch motif"/>
    <property type="match status" value="1"/>
</dbReference>
<feature type="transmembrane region" description="Helical" evidence="16">
    <location>
        <begin position="714"/>
        <end position="733"/>
    </location>
</feature>
<dbReference type="GO" id="GO:0005743">
    <property type="term" value="C:mitochondrial inner membrane"/>
    <property type="evidence" value="ECO:0007669"/>
    <property type="project" value="TreeGrafter"/>
</dbReference>
<dbReference type="GO" id="GO:0005634">
    <property type="term" value="C:nucleus"/>
    <property type="evidence" value="ECO:0007669"/>
    <property type="project" value="TreeGrafter"/>
</dbReference>
<dbReference type="Gene3D" id="1.20.1070.10">
    <property type="entry name" value="Rhodopsin 7-helix transmembrane proteins"/>
    <property type="match status" value="1"/>
</dbReference>
<dbReference type="SMART" id="SM00892">
    <property type="entry name" value="Endonuclease_NS"/>
    <property type="match status" value="1"/>
</dbReference>
<keyword evidence="11 16" id="KW-1133">Transmembrane helix</keyword>
<dbReference type="InterPro" id="IPR000276">
    <property type="entry name" value="GPCR_Rhodpsn"/>
</dbReference>
<dbReference type="PROSITE" id="PS50262">
    <property type="entry name" value="G_PROTEIN_RECEP_F1_2"/>
    <property type="match status" value="1"/>
</dbReference>
<dbReference type="InterPro" id="IPR018524">
    <property type="entry name" value="DNA/RNA_endonuclease_AS"/>
</dbReference>
<evidence type="ECO:0000256" key="12">
    <source>
        <dbReference type="ARBA" id="ARBA00023136"/>
    </source>
</evidence>
<dbReference type="InterPro" id="IPR044929">
    <property type="entry name" value="DNA/RNA_non-sp_Endonuclease_sf"/>
</dbReference>
<dbReference type="InterPro" id="IPR001604">
    <property type="entry name" value="Endo_G_ENPP1-like_dom"/>
</dbReference>
<dbReference type="InterPro" id="IPR040255">
    <property type="entry name" value="Non-specific_endonuclease"/>
</dbReference>
<evidence type="ECO:0000313" key="18">
    <source>
        <dbReference type="Proteomes" id="UP000095280"/>
    </source>
</evidence>
<dbReference type="SUPFAM" id="SSF54060">
    <property type="entry name" value="His-Me finger endonucleases"/>
    <property type="match status" value="1"/>
</dbReference>
<keyword evidence="8" id="KW-0255">Endonuclease</keyword>
<dbReference type="Pfam" id="PF01223">
    <property type="entry name" value="Endonuclease_NS"/>
    <property type="match status" value="1"/>
</dbReference>
<keyword evidence="15" id="KW-0807">Transducer</keyword>
<dbReference type="GO" id="GO:0003676">
    <property type="term" value="F:nucleic acid binding"/>
    <property type="evidence" value="ECO:0007669"/>
    <property type="project" value="InterPro"/>
</dbReference>
<proteinExistence type="inferred from homology"/>
<feature type="transmembrane region" description="Helical" evidence="16">
    <location>
        <begin position="757"/>
        <end position="781"/>
    </location>
</feature>
<keyword evidence="12 16" id="KW-0472">Membrane</keyword>
<evidence type="ECO:0000256" key="11">
    <source>
        <dbReference type="ARBA" id="ARBA00022989"/>
    </source>
</evidence>
<dbReference type="GO" id="GO:0006309">
    <property type="term" value="P:apoptotic DNA fragmentation"/>
    <property type="evidence" value="ECO:0007669"/>
    <property type="project" value="TreeGrafter"/>
</dbReference>
<evidence type="ECO:0000256" key="13">
    <source>
        <dbReference type="PIRSR" id="PIRSR640255-1"/>
    </source>
</evidence>
<evidence type="ECO:0000256" key="14">
    <source>
        <dbReference type="PIRSR" id="PIRSR640255-2"/>
    </source>
</evidence>
<dbReference type="Gene3D" id="2.120.10.80">
    <property type="entry name" value="Kelch-type beta propeller"/>
    <property type="match status" value="1"/>
</dbReference>
<dbReference type="GO" id="GO:0004521">
    <property type="term" value="F:RNA endonuclease activity"/>
    <property type="evidence" value="ECO:0007669"/>
    <property type="project" value="TreeGrafter"/>
</dbReference>
<dbReference type="InterPro" id="IPR015915">
    <property type="entry name" value="Kelch-typ_b-propeller"/>
</dbReference>
<comment type="cofactor">
    <cofactor evidence="1">
        <name>Mg(2+)</name>
        <dbReference type="ChEBI" id="CHEBI:18420"/>
    </cofactor>
</comment>
<dbReference type="PROSITE" id="PS00237">
    <property type="entry name" value="G_PROTEIN_RECEP_F1_1"/>
    <property type="match status" value="1"/>
</dbReference>
<dbReference type="Gene3D" id="3.40.570.10">
    <property type="entry name" value="Extracellular Endonuclease, subunit A"/>
    <property type="match status" value="1"/>
</dbReference>
<evidence type="ECO:0000256" key="6">
    <source>
        <dbReference type="ARBA" id="ARBA00022722"/>
    </source>
</evidence>
<evidence type="ECO:0000256" key="10">
    <source>
        <dbReference type="ARBA" id="ARBA00022842"/>
    </source>
</evidence>
<keyword evidence="4" id="KW-0880">Kelch repeat</keyword>
<dbReference type="SUPFAM" id="SSF81321">
    <property type="entry name" value="Family A G protein-coupled receptor-like"/>
    <property type="match status" value="1"/>
</dbReference>
<evidence type="ECO:0000256" key="16">
    <source>
        <dbReference type="SAM" id="Phobius"/>
    </source>
</evidence>
<dbReference type="AlphaFoldDB" id="A0A1I8IPZ8"/>
<dbReference type="PANTHER" id="PTHR13966:SF5">
    <property type="entry name" value="ENDONUCLEASE G, MITOCHONDRIAL"/>
    <property type="match status" value="1"/>
</dbReference>
<feature type="transmembrane region" description="Helical" evidence="16">
    <location>
        <begin position="675"/>
        <end position="693"/>
    </location>
</feature>
<dbReference type="GO" id="GO:0000014">
    <property type="term" value="F:single-stranded DNA endodeoxyribonuclease activity"/>
    <property type="evidence" value="ECO:0007669"/>
    <property type="project" value="TreeGrafter"/>
</dbReference>
<evidence type="ECO:0000259" key="17">
    <source>
        <dbReference type="PROSITE" id="PS50262"/>
    </source>
</evidence>
<dbReference type="InterPro" id="IPR044925">
    <property type="entry name" value="His-Me_finger_sf"/>
</dbReference>
<dbReference type="SMART" id="SM00477">
    <property type="entry name" value="NUC"/>
    <property type="match status" value="1"/>
</dbReference>
<evidence type="ECO:0000256" key="8">
    <source>
        <dbReference type="ARBA" id="ARBA00022759"/>
    </source>
</evidence>
<evidence type="ECO:0000256" key="15">
    <source>
        <dbReference type="RuleBase" id="RU000688"/>
    </source>
</evidence>
<protein>
    <submittedName>
        <fullName evidence="19">G_PROTEIN_RECEP_F1_2 domain-containing protein</fullName>
    </submittedName>
</protein>
<dbReference type="PANTHER" id="PTHR13966">
    <property type="entry name" value="ENDONUCLEASE RELATED"/>
    <property type="match status" value="1"/>
</dbReference>
<keyword evidence="5 15" id="KW-0812">Transmembrane</keyword>
<dbReference type="GO" id="GO:0004930">
    <property type="term" value="F:G protein-coupled receptor activity"/>
    <property type="evidence" value="ECO:0007669"/>
    <property type="project" value="UniProtKB-KW"/>
</dbReference>
<feature type="binding site" evidence="14">
    <location>
        <position position="432"/>
    </location>
    <ligand>
        <name>Mg(2+)</name>
        <dbReference type="ChEBI" id="CHEBI:18420"/>
        <note>catalytic</note>
    </ligand>
</feature>
<name>A0A1I8IPZ8_9PLAT</name>
<dbReference type="InterPro" id="IPR020821">
    <property type="entry name" value="ENPP1-3/EXOG-like_nuc-like"/>
</dbReference>
<comment type="similarity">
    <text evidence="15">Belongs to the G-protein coupled receptor 1 family.</text>
</comment>
<feature type="transmembrane region" description="Helical" evidence="16">
    <location>
        <begin position="601"/>
        <end position="622"/>
    </location>
</feature>
<sequence length="807" mass="89959">ALDSAKKPLRCGRSFLFADRVGALGDAITLFEAIRSRPHIRRRMASGRPMNKRRWRSTSGLPTWPQTSSCRTSVGVAVLDGAMFAVGGQDGVSCLNYVERYDPGVNRWTRVASMSTRRLGVGVAVLDGILYAVGGSDGQQPLQTVERYDPRANRWMQVASMTTRRKHLGVAVFNNCIYSVGGRDDTNGVIQRRIFDTDCNCWKSFGSMNSRRLGGGVGVVRLARLHESPMLIGSHDFFRRYGGPTTSSNANWMPNSADRGLLSAGFVGYSIGKDGNKSEFRAGAVANASTSSSQNALLPMPTTQLPSNPNSRAQQILRFGSPTTDSNVKLFDDYVLAYDRRLRIPAWVVERLDNQSRPNPASTSSVVDRAGFEFYEDLAQHPYFRASNSDYAGSGYDRGHMAAAGNHKSSSAACLQTFILSNICPQVGNGFNRHLWNSLERYIRSLTKHYSAVYVCTGPLFLPIQHSGSKRKFVQYEVLGSNSVAVPTHFFKVVLLETPAQQFELLCYLVPNMAHPVNPEPSLDLFLVPLDAIERAAGFLIFDQVQKSRIVRVNKQPTSAVYLNSNREKKQRRLIMLSGNSTNLLKAGEAQRHRLEEWLTILFYSAAVLLSTVGNFTAIAVFSFGRQSRTELRGFLTSLAVADLLIGCFCLPFTLVNVYNKSWPLPGILCKLVCYFQLVAVTSSVFTNMVIGFDRFWVVTYPLNHRLNYSRSRIVICCLWLISLLLSSVQLLVSGKKRVNDTDQCREHWDSNRNQRVYSVFVLVLTYLLPLGVLSLTYAAIGRQLWNRTIPGNADLARDSQHIRAKR</sequence>